<dbReference type="Pfam" id="PF04297">
    <property type="entry name" value="UPF0122"/>
    <property type="match status" value="1"/>
</dbReference>
<dbReference type="PANTHER" id="PTHR40083:SF1">
    <property type="entry name" value="UPF0122 PROTEIN YLXM"/>
    <property type="match status" value="1"/>
</dbReference>
<dbReference type="AlphaFoldDB" id="A0A078KPV5"/>
<keyword evidence="5" id="KW-1185">Reference proteome</keyword>
<evidence type="ECO:0000256" key="1">
    <source>
        <dbReference type="ARBA" id="ARBA00008720"/>
    </source>
</evidence>
<evidence type="ECO:0000313" key="4">
    <source>
        <dbReference type="EMBL" id="CDZ24448.1"/>
    </source>
</evidence>
<dbReference type="STRING" id="29343.CCDG5_1334"/>
<sequence>MHEKDLSVSLLLDFYGEILTQKQREVIELYYDEDLSLAEIAETAKITRQGVRDCIKRGEATLREMERKLGLVARFEKQQETLHNISAAAAKIKDLNDRFRYSRDIGELAVQIQSDAESLCE</sequence>
<dbReference type="NCBIfam" id="NF045758">
    <property type="entry name" value="YlxM"/>
    <property type="match status" value="1"/>
</dbReference>
<evidence type="ECO:0000313" key="5">
    <source>
        <dbReference type="Proteomes" id="UP000032431"/>
    </source>
</evidence>
<reference evidence="5" key="1">
    <citation type="submission" date="2014-07" db="EMBL/GenBank/DDBJ databases">
        <authorList>
            <person name="Wibberg D."/>
        </authorList>
    </citation>
    <scope>NUCLEOTIDE SEQUENCE [LARGE SCALE GENOMIC DNA]</scope>
    <source>
        <strain evidence="5">DG5</strain>
    </source>
</reference>
<gene>
    <name evidence="4" type="ORF">CCDG5_1334</name>
</gene>
<dbReference type="OrthoDB" id="6392at2"/>
<evidence type="ECO:0000256" key="3">
    <source>
        <dbReference type="HAMAP-Rule" id="MF_00245"/>
    </source>
</evidence>
<name>A0A078KPV5_9FIRM</name>
<dbReference type="HAMAP" id="MF_00245">
    <property type="entry name" value="UPF0122"/>
    <property type="match status" value="1"/>
</dbReference>
<dbReference type="HOGENOM" id="CLU_129218_0_1_9"/>
<dbReference type="InterPro" id="IPR007394">
    <property type="entry name" value="UPF0122"/>
</dbReference>
<protein>
    <recommendedName>
        <fullName evidence="3">UPF0122 protein CCDG5_1334</fullName>
    </recommendedName>
</protein>
<dbReference type="Gene3D" id="1.10.10.10">
    <property type="entry name" value="Winged helix-like DNA-binding domain superfamily/Winged helix DNA-binding domain"/>
    <property type="match status" value="1"/>
</dbReference>
<comment type="function">
    <text evidence="2 3">Might take part in the signal recognition particle (SRP) pathway. This is inferred from the conservation of its genetic proximity to ftsY/ffh. May be a regulatory protein.</text>
</comment>
<dbReference type="InterPro" id="IPR036388">
    <property type="entry name" value="WH-like_DNA-bd_sf"/>
</dbReference>
<dbReference type="SUPFAM" id="SSF88659">
    <property type="entry name" value="Sigma3 and sigma4 domains of RNA polymerase sigma factors"/>
    <property type="match status" value="1"/>
</dbReference>
<dbReference type="InterPro" id="IPR013324">
    <property type="entry name" value="RNA_pol_sigma_r3/r4-like"/>
</dbReference>
<proteinExistence type="inferred from homology"/>
<dbReference type="PANTHER" id="PTHR40083">
    <property type="entry name" value="UPF0122 PROTEIN CBO2450/CLC_2298"/>
    <property type="match status" value="1"/>
</dbReference>
<accession>A0A078KPV5</accession>
<dbReference type="PATRIC" id="fig|29343.3.peg.1404"/>
<dbReference type="KEGG" id="ccel:CCDG5_1334"/>
<organism evidence="4 5">
    <name type="scientific">[Clostridium] cellulosi</name>
    <dbReference type="NCBI Taxonomy" id="29343"/>
    <lineage>
        <taxon>Bacteria</taxon>
        <taxon>Bacillati</taxon>
        <taxon>Bacillota</taxon>
        <taxon>Clostridia</taxon>
        <taxon>Eubacteriales</taxon>
        <taxon>Oscillospiraceae</taxon>
        <taxon>Oscillospiraceae incertae sedis</taxon>
    </lineage>
</organism>
<comment type="similarity">
    <text evidence="1 3">Belongs to the UPF0122 family.</text>
</comment>
<dbReference type="EMBL" id="LM995447">
    <property type="protein sequence ID" value="CDZ24448.1"/>
    <property type="molecule type" value="Genomic_DNA"/>
</dbReference>
<evidence type="ECO:0000256" key="2">
    <source>
        <dbReference type="ARBA" id="ARBA00024764"/>
    </source>
</evidence>
<dbReference type="Proteomes" id="UP000032431">
    <property type="component" value="Chromosome I"/>
</dbReference>
<dbReference type="InterPro" id="IPR054831">
    <property type="entry name" value="UPF0122_fam_protein"/>
</dbReference>